<dbReference type="Pfam" id="PF05096">
    <property type="entry name" value="Glu_cyclase_2"/>
    <property type="match status" value="1"/>
</dbReference>
<evidence type="ECO:0000313" key="2">
    <source>
        <dbReference type="EMBL" id="CAD8159090.1"/>
    </source>
</evidence>
<keyword evidence="3" id="KW-1185">Reference proteome</keyword>
<organism evidence="2 3">
    <name type="scientific">Paramecium octaurelia</name>
    <dbReference type="NCBI Taxonomy" id="43137"/>
    <lineage>
        <taxon>Eukaryota</taxon>
        <taxon>Sar</taxon>
        <taxon>Alveolata</taxon>
        <taxon>Ciliophora</taxon>
        <taxon>Intramacronucleata</taxon>
        <taxon>Oligohymenophorea</taxon>
        <taxon>Peniculida</taxon>
        <taxon>Parameciidae</taxon>
        <taxon>Paramecium</taxon>
    </lineage>
</organism>
<evidence type="ECO:0000313" key="3">
    <source>
        <dbReference type="Proteomes" id="UP000683925"/>
    </source>
</evidence>
<dbReference type="EMBL" id="CAJJDP010000036">
    <property type="protein sequence ID" value="CAD8159090.1"/>
    <property type="molecule type" value="Genomic_DNA"/>
</dbReference>
<dbReference type="InterPro" id="IPR007788">
    <property type="entry name" value="QCT"/>
</dbReference>
<dbReference type="GO" id="GO:0016603">
    <property type="term" value="F:glutaminyl-peptide cyclotransferase activity"/>
    <property type="evidence" value="ECO:0007669"/>
    <property type="project" value="InterPro"/>
</dbReference>
<dbReference type="Proteomes" id="UP000683925">
    <property type="component" value="Unassembled WGS sequence"/>
</dbReference>
<gene>
    <name evidence="2" type="ORF">POCTA_138.1.T0360184</name>
</gene>
<name>A0A8S1U2W7_PAROT</name>
<dbReference type="OrthoDB" id="409395at2759"/>
<proteinExistence type="predicted"/>
<feature type="chain" id="PRO_5035830202" description="Glutamine cyclotransferase" evidence="1">
    <location>
        <begin position="18"/>
        <end position="266"/>
    </location>
</feature>
<evidence type="ECO:0008006" key="4">
    <source>
        <dbReference type="Google" id="ProtNLM"/>
    </source>
</evidence>
<reference evidence="2" key="1">
    <citation type="submission" date="2021-01" db="EMBL/GenBank/DDBJ databases">
        <authorList>
            <consortium name="Genoscope - CEA"/>
            <person name="William W."/>
        </authorList>
    </citation>
    <scope>NUCLEOTIDE SEQUENCE</scope>
</reference>
<evidence type="ECO:0000256" key="1">
    <source>
        <dbReference type="SAM" id="SignalP"/>
    </source>
</evidence>
<feature type="signal peptide" evidence="1">
    <location>
        <begin position="1"/>
        <end position="17"/>
    </location>
</feature>
<accession>A0A8S1U2W7</accession>
<comment type="caution">
    <text evidence="2">The sequence shown here is derived from an EMBL/GenBank/DDBJ whole genome shotgun (WGS) entry which is preliminary data.</text>
</comment>
<dbReference type="PANTHER" id="PTHR31270">
    <property type="entry name" value="GLUTAMINYL-PEPTIDE CYCLOTRANSFERASE"/>
    <property type="match status" value="1"/>
</dbReference>
<dbReference type="AlphaFoldDB" id="A0A8S1U2W7"/>
<sequence>MIKRMIALIILIASANSQMGIEGKFLQLKPTGSYQYLKRIYRDNANNPQYTQGFTFLNEDTILESAGLYKKSGIHYINLKNVNKLQYRQNLDDKYFGEGCDIINNKVYQLTWLERKIFVYEKEDLQYIGQIDLHPSIKEGWGLTHRVQNGETQILISDGTSKIHILNEDFELLKSIQILHVTIPVEYLNELEYANGILYANQYGKTHIFAIDLDKGKVLAKYNFANLVKEANRPDGCLNGIAFNQKTQTFWITGKNWPFIQEVKLN</sequence>
<dbReference type="PANTHER" id="PTHR31270:SF1">
    <property type="entry name" value="GLUTAMINYL-PEPTIDE CYCLOTRANSFERASE"/>
    <property type="match status" value="1"/>
</dbReference>
<protein>
    <recommendedName>
        <fullName evidence="4">Glutamine cyclotransferase</fullName>
    </recommendedName>
</protein>
<dbReference type="OMA" id="YKDHEVH"/>
<keyword evidence="1" id="KW-0732">Signal</keyword>